<proteinExistence type="predicted"/>
<evidence type="ECO:0000256" key="1">
    <source>
        <dbReference type="SAM" id="MobiDB-lite"/>
    </source>
</evidence>
<evidence type="ECO:0000313" key="2">
    <source>
        <dbReference type="EMBL" id="RZB57687.1"/>
    </source>
</evidence>
<reference evidence="2 3" key="1">
    <citation type="submission" date="2018-09" db="EMBL/GenBank/DDBJ databases">
        <title>A high-quality reference genome of wild soybean provides a powerful tool to mine soybean genomes.</title>
        <authorList>
            <person name="Xie M."/>
            <person name="Chung C.Y.L."/>
            <person name="Li M.-W."/>
            <person name="Wong F.-L."/>
            <person name="Chan T.-F."/>
            <person name="Lam H.-M."/>
        </authorList>
    </citation>
    <scope>NUCLEOTIDE SEQUENCE [LARGE SCALE GENOMIC DNA]</scope>
    <source>
        <strain evidence="3">cv. W05</strain>
        <tissue evidence="2">Hypocotyl of etiolated seedlings</tissue>
    </source>
</reference>
<sequence length="157" mass="18090">MTSESEDLECGMHHRAYGIAKWVHTQVEIAWWALNLLLEVFVMANRRLKAQVEKGEGPSGEGQSPRVEKDECPSGEGCRPRGKQGWRFISHPDVMVTKVFKVEYFSNVNLLDANLGHNPSFVWHRVFASQVVIREGFRWRLGRGNSITIWKQPWLKT</sequence>
<dbReference type="Proteomes" id="UP000289340">
    <property type="component" value="Chromosome 17"/>
</dbReference>
<dbReference type="AlphaFoldDB" id="A0A445G917"/>
<feature type="region of interest" description="Disordered" evidence="1">
    <location>
        <begin position="52"/>
        <end position="81"/>
    </location>
</feature>
<protein>
    <submittedName>
        <fullName evidence="2">Uncharacterized protein</fullName>
    </submittedName>
</protein>
<evidence type="ECO:0000313" key="3">
    <source>
        <dbReference type="Proteomes" id="UP000289340"/>
    </source>
</evidence>
<name>A0A445G917_GLYSO</name>
<organism evidence="2 3">
    <name type="scientific">Glycine soja</name>
    <name type="common">Wild soybean</name>
    <dbReference type="NCBI Taxonomy" id="3848"/>
    <lineage>
        <taxon>Eukaryota</taxon>
        <taxon>Viridiplantae</taxon>
        <taxon>Streptophyta</taxon>
        <taxon>Embryophyta</taxon>
        <taxon>Tracheophyta</taxon>
        <taxon>Spermatophyta</taxon>
        <taxon>Magnoliopsida</taxon>
        <taxon>eudicotyledons</taxon>
        <taxon>Gunneridae</taxon>
        <taxon>Pentapetalae</taxon>
        <taxon>rosids</taxon>
        <taxon>fabids</taxon>
        <taxon>Fabales</taxon>
        <taxon>Fabaceae</taxon>
        <taxon>Papilionoideae</taxon>
        <taxon>50 kb inversion clade</taxon>
        <taxon>NPAAA clade</taxon>
        <taxon>indigoferoid/millettioid clade</taxon>
        <taxon>Phaseoleae</taxon>
        <taxon>Glycine</taxon>
        <taxon>Glycine subgen. Soja</taxon>
    </lineage>
</organism>
<dbReference type="EMBL" id="QZWG01000017">
    <property type="protein sequence ID" value="RZB57687.1"/>
    <property type="molecule type" value="Genomic_DNA"/>
</dbReference>
<keyword evidence="3" id="KW-1185">Reference proteome</keyword>
<accession>A0A445G917</accession>
<gene>
    <name evidence="2" type="ORF">D0Y65_046380</name>
</gene>
<comment type="caution">
    <text evidence="2">The sequence shown here is derived from an EMBL/GenBank/DDBJ whole genome shotgun (WGS) entry which is preliminary data.</text>
</comment>